<evidence type="ECO:0000313" key="2">
    <source>
        <dbReference type="Proteomes" id="UP000283523"/>
    </source>
</evidence>
<gene>
    <name evidence="1" type="ORF">DYU11_22190</name>
</gene>
<organism evidence="1 2">
    <name type="scientific">Fibrisoma montanum</name>
    <dbReference type="NCBI Taxonomy" id="2305895"/>
    <lineage>
        <taxon>Bacteria</taxon>
        <taxon>Pseudomonadati</taxon>
        <taxon>Bacteroidota</taxon>
        <taxon>Cytophagia</taxon>
        <taxon>Cytophagales</taxon>
        <taxon>Spirosomataceae</taxon>
        <taxon>Fibrisoma</taxon>
    </lineage>
</organism>
<name>A0A418M4Z5_9BACT</name>
<reference evidence="1 2" key="1">
    <citation type="submission" date="2018-08" db="EMBL/GenBank/DDBJ databases">
        <title>Fibrisoma montanum sp. nov., isolated from Danxia mountain soil.</title>
        <authorList>
            <person name="Huang Y."/>
        </authorList>
    </citation>
    <scope>NUCLEOTIDE SEQUENCE [LARGE SCALE GENOMIC DNA]</scope>
    <source>
        <strain evidence="1 2">HYT19</strain>
    </source>
</reference>
<dbReference type="OrthoDB" id="961192at2"/>
<dbReference type="AlphaFoldDB" id="A0A418M4Z5"/>
<accession>A0A418M4Z5</accession>
<dbReference type="Proteomes" id="UP000283523">
    <property type="component" value="Unassembled WGS sequence"/>
</dbReference>
<proteinExistence type="predicted"/>
<comment type="caution">
    <text evidence="1">The sequence shown here is derived from an EMBL/GenBank/DDBJ whole genome shotgun (WGS) entry which is preliminary data.</text>
</comment>
<protein>
    <recommendedName>
        <fullName evidence="3">Lipocalin-like domain-containing protein</fullName>
    </recommendedName>
</protein>
<dbReference type="EMBL" id="QXED01000006">
    <property type="protein sequence ID" value="RIV20743.1"/>
    <property type="molecule type" value="Genomic_DNA"/>
</dbReference>
<sequence length="161" mass="18378">MKTVNRLIISCLLLATFTNCQKITPLSPKELDDKLENITRCQPPSIETNLIGTWRFEATYGAAENSVRYGTVTFDQQGRMIDPDHLFEAVARDHPVLKNEYKANVRKNLIGKEEDYVQIVSTTRYGTRTYYFLPVRNECNLINLVENGGTNKGSGIYLKRL</sequence>
<evidence type="ECO:0008006" key="3">
    <source>
        <dbReference type="Google" id="ProtNLM"/>
    </source>
</evidence>
<evidence type="ECO:0000313" key="1">
    <source>
        <dbReference type="EMBL" id="RIV20743.1"/>
    </source>
</evidence>
<keyword evidence="2" id="KW-1185">Reference proteome</keyword>
<dbReference type="RefSeq" id="WP_119669913.1">
    <property type="nucleotide sequence ID" value="NZ_QXED01000006.1"/>
</dbReference>